<organism evidence="1 2">
    <name type="scientific">Pararge aegeria aegeria</name>
    <dbReference type="NCBI Taxonomy" id="348720"/>
    <lineage>
        <taxon>Eukaryota</taxon>
        <taxon>Metazoa</taxon>
        <taxon>Ecdysozoa</taxon>
        <taxon>Arthropoda</taxon>
        <taxon>Hexapoda</taxon>
        <taxon>Insecta</taxon>
        <taxon>Pterygota</taxon>
        <taxon>Neoptera</taxon>
        <taxon>Endopterygota</taxon>
        <taxon>Lepidoptera</taxon>
        <taxon>Glossata</taxon>
        <taxon>Ditrysia</taxon>
        <taxon>Papilionoidea</taxon>
        <taxon>Nymphalidae</taxon>
        <taxon>Satyrinae</taxon>
        <taxon>Satyrini</taxon>
        <taxon>Parargina</taxon>
        <taxon>Pararge</taxon>
    </lineage>
</organism>
<name>A0A8S4QDF1_9NEOP</name>
<feature type="non-terminal residue" evidence="1">
    <location>
        <position position="1"/>
    </location>
</feature>
<sequence>INSAHFVASVVDEDAADQHDPRATPCPAHSFLLNKIE</sequence>
<gene>
    <name evidence="1" type="primary">jg556</name>
    <name evidence="1" type="ORF">PAEG_LOCUS483</name>
</gene>
<reference evidence="1" key="1">
    <citation type="submission" date="2022-03" db="EMBL/GenBank/DDBJ databases">
        <authorList>
            <person name="Lindestad O."/>
        </authorList>
    </citation>
    <scope>NUCLEOTIDE SEQUENCE</scope>
</reference>
<proteinExistence type="predicted"/>
<dbReference type="AlphaFoldDB" id="A0A8S4QDF1"/>
<protein>
    <submittedName>
        <fullName evidence="1">Jg556 protein</fullName>
    </submittedName>
</protein>
<dbReference type="EMBL" id="CAKXAJ010001516">
    <property type="protein sequence ID" value="CAH2207863.1"/>
    <property type="molecule type" value="Genomic_DNA"/>
</dbReference>
<accession>A0A8S4QDF1</accession>
<evidence type="ECO:0000313" key="1">
    <source>
        <dbReference type="EMBL" id="CAH2207863.1"/>
    </source>
</evidence>
<evidence type="ECO:0000313" key="2">
    <source>
        <dbReference type="Proteomes" id="UP000838756"/>
    </source>
</evidence>
<comment type="caution">
    <text evidence="1">The sequence shown here is derived from an EMBL/GenBank/DDBJ whole genome shotgun (WGS) entry which is preliminary data.</text>
</comment>
<keyword evidence="2" id="KW-1185">Reference proteome</keyword>
<dbReference type="Proteomes" id="UP000838756">
    <property type="component" value="Unassembled WGS sequence"/>
</dbReference>